<evidence type="ECO:0000313" key="3">
    <source>
        <dbReference type="Proteomes" id="UP000319671"/>
    </source>
</evidence>
<dbReference type="Proteomes" id="UP000319671">
    <property type="component" value="Unassembled WGS sequence"/>
</dbReference>
<accession>A0A561DYB7</accession>
<dbReference type="RefSeq" id="WP_144562041.1">
    <property type="nucleotide sequence ID" value="NZ_VIVN01000001.1"/>
</dbReference>
<evidence type="ECO:0000313" key="2">
    <source>
        <dbReference type="EMBL" id="TWE08336.1"/>
    </source>
</evidence>
<dbReference type="AlphaFoldDB" id="A0A561DYB7"/>
<proteinExistence type="predicted"/>
<keyword evidence="3" id="KW-1185">Reference proteome</keyword>
<keyword evidence="1" id="KW-1133">Transmembrane helix</keyword>
<feature type="transmembrane region" description="Helical" evidence="1">
    <location>
        <begin position="6"/>
        <end position="25"/>
    </location>
</feature>
<name>A0A561DYB7_9BACI</name>
<evidence type="ECO:0000256" key="1">
    <source>
        <dbReference type="SAM" id="Phobius"/>
    </source>
</evidence>
<protein>
    <submittedName>
        <fullName evidence="2">Uncharacterized protein</fullName>
    </submittedName>
</protein>
<sequence length="69" mass="8226">MSVWFMISGAFLLIVFLEESIYYGLNRYVNGKNNQMRSKWKNRLFVVLGFFKRKKSIDIETNHQEKSSS</sequence>
<keyword evidence="1" id="KW-0472">Membrane</keyword>
<keyword evidence="1" id="KW-0812">Transmembrane</keyword>
<dbReference type="EMBL" id="VIVN01000001">
    <property type="protein sequence ID" value="TWE08336.1"/>
    <property type="molecule type" value="Genomic_DNA"/>
</dbReference>
<gene>
    <name evidence="2" type="ORF">FB550_101354</name>
</gene>
<organism evidence="2 3">
    <name type="scientific">Neobacillus bataviensis</name>
    <dbReference type="NCBI Taxonomy" id="220685"/>
    <lineage>
        <taxon>Bacteria</taxon>
        <taxon>Bacillati</taxon>
        <taxon>Bacillota</taxon>
        <taxon>Bacilli</taxon>
        <taxon>Bacillales</taxon>
        <taxon>Bacillaceae</taxon>
        <taxon>Neobacillus</taxon>
    </lineage>
</organism>
<reference evidence="2 3" key="1">
    <citation type="submission" date="2019-06" db="EMBL/GenBank/DDBJ databases">
        <title>Sorghum-associated microbial communities from plants grown in Nebraska, USA.</title>
        <authorList>
            <person name="Schachtman D."/>
        </authorList>
    </citation>
    <scope>NUCLEOTIDE SEQUENCE [LARGE SCALE GENOMIC DNA]</scope>
    <source>
        <strain evidence="2 3">2482</strain>
    </source>
</reference>
<comment type="caution">
    <text evidence="2">The sequence shown here is derived from an EMBL/GenBank/DDBJ whole genome shotgun (WGS) entry which is preliminary data.</text>
</comment>